<protein>
    <submittedName>
        <fullName evidence="5">3-keto-5-aminohexanoate cleavage protein</fullName>
    </submittedName>
</protein>
<dbReference type="PANTHER" id="PTHR37418">
    <property type="entry name" value="3-KETO-5-AMINOHEXANOATE CLEAVAGE ENZYME-RELATED"/>
    <property type="match status" value="1"/>
</dbReference>
<evidence type="ECO:0000256" key="1">
    <source>
        <dbReference type="ARBA" id="ARBA00001947"/>
    </source>
</evidence>
<evidence type="ECO:0000313" key="6">
    <source>
        <dbReference type="Proteomes" id="UP000310168"/>
    </source>
</evidence>
<comment type="cofactor">
    <cofactor evidence="1">
        <name>Zn(2+)</name>
        <dbReference type="ChEBI" id="CHEBI:29105"/>
    </cofactor>
</comment>
<organism evidence="5 6">
    <name type="scientific">Brachyspira catarrhinii</name>
    <dbReference type="NCBI Taxonomy" id="2528966"/>
    <lineage>
        <taxon>Bacteria</taxon>
        <taxon>Pseudomonadati</taxon>
        <taxon>Spirochaetota</taxon>
        <taxon>Spirochaetia</taxon>
        <taxon>Brachyspirales</taxon>
        <taxon>Brachyspiraceae</taxon>
        <taxon>Brachyspira</taxon>
    </lineage>
</organism>
<keyword evidence="4" id="KW-0862">Zinc</keyword>
<dbReference type="InterPro" id="IPR008567">
    <property type="entry name" value="BKACE"/>
</dbReference>
<dbReference type="PANTHER" id="PTHR37418:SF2">
    <property type="entry name" value="3-KETO-5-AMINOHEXANOATE CLEAVAGE ENZYME"/>
    <property type="match status" value="1"/>
</dbReference>
<sequence>MEENIMSQRKIIITVAQTGAFHGKEANPNIPLTPKEIADSAYNCYNAGASIIHIHARDKNGVSTNDSKVYSEIGSGIKAKCNVIIQYSTAPANIPGTNAEDGMKLLYDSDLFKPEMCSLDCSLIGTSWGDRTFVYEWYRPFLIKYAKMMKEMGIKPEIECFNPETIEDVFNILEPEGVLDNPVSLSFVMGMDRISQGAISFSEENLDFMIKKLPKDRFVNFSSICIGAKNHVPGTVMTILKGGGARVGMEDNIFYAPGRLLKSNAEMVERVVRIIHELGMEVATPDEAREVLNLKK</sequence>
<proteinExistence type="predicted"/>
<keyword evidence="2" id="KW-0808">Transferase</keyword>
<dbReference type="Pfam" id="PF05853">
    <property type="entry name" value="BKACE"/>
    <property type="match status" value="1"/>
</dbReference>
<name>A0ABY2TT61_9SPIR</name>
<keyword evidence="6" id="KW-1185">Reference proteome</keyword>
<evidence type="ECO:0000256" key="2">
    <source>
        <dbReference type="ARBA" id="ARBA00022679"/>
    </source>
</evidence>
<comment type="caution">
    <text evidence="5">The sequence shown here is derived from an EMBL/GenBank/DDBJ whole genome shotgun (WGS) entry which is preliminary data.</text>
</comment>
<evidence type="ECO:0000256" key="3">
    <source>
        <dbReference type="ARBA" id="ARBA00022723"/>
    </source>
</evidence>
<evidence type="ECO:0000256" key="4">
    <source>
        <dbReference type="ARBA" id="ARBA00022833"/>
    </source>
</evidence>
<reference evidence="5 6" key="1">
    <citation type="journal article" date="2019" name="Anaerobe">
        <title>Brachyspira catarrhinii sp. nov., an anaerobic intestinal spirochaete isolated from vervet monkeys may have been misidentified as Brachyspira aalborgi in previous studies.</title>
        <authorList>
            <person name="Phillips N.D."/>
            <person name="La T."/>
            <person name="Hampson D.J."/>
        </authorList>
    </citation>
    <scope>NUCLEOTIDE SEQUENCE [LARGE SCALE GENOMIC DNA]</scope>
    <source>
        <strain evidence="5 6">Z12</strain>
    </source>
</reference>
<dbReference type="EMBL" id="SJDU01000029">
    <property type="protein sequence ID" value="TKZ36052.1"/>
    <property type="molecule type" value="Genomic_DNA"/>
</dbReference>
<gene>
    <name evidence="5" type="ORF">EZH24_02100</name>
</gene>
<keyword evidence="3" id="KW-0479">Metal-binding</keyword>
<dbReference type="Gene3D" id="3.20.20.70">
    <property type="entry name" value="Aldolase class I"/>
    <property type="match status" value="1"/>
</dbReference>
<dbReference type="Proteomes" id="UP000310168">
    <property type="component" value="Unassembled WGS sequence"/>
</dbReference>
<dbReference type="InterPro" id="IPR013785">
    <property type="entry name" value="Aldolase_TIM"/>
</dbReference>
<evidence type="ECO:0000313" key="5">
    <source>
        <dbReference type="EMBL" id="TKZ36052.1"/>
    </source>
</evidence>
<accession>A0ABY2TT61</accession>